<evidence type="ECO:0000313" key="2">
    <source>
        <dbReference type="Proteomes" id="UP000324222"/>
    </source>
</evidence>
<proteinExistence type="predicted"/>
<accession>A0A5B7J3K5</accession>
<dbReference type="AlphaFoldDB" id="A0A5B7J3K5"/>
<name>A0A5B7J3K5_PORTR</name>
<dbReference type="Proteomes" id="UP000324222">
    <property type="component" value="Unassembled WGS sequence"/>
</dbReference>
<keyword evidence="2" id="KW-1185">Reference proteome</keyword>
<protein>
    <submittedName>
        <fullName evidence="1">Uncharacterized protein</fullName>
    </submittedName>
</protein>
<gene>
    <name evidence="1" type="ORF">E2C01_085750</name>
</gene>
<reference evidence="1 2" key="1">
    <citation type="submission" date="2019-05" db="EMBL/GenBank/DDBJ databases">
        <title>Another draft genome of Portunus trituberculatus and its Hox gene families provides insights of decapod evolution.</title>
        <authorList>
            <person name="Jeong J.-H."/>
            <person name="Song I."/>
            <person name="Kim S."/>
            <person name="Choi T."/>
            <person name="Kim D."/>
            <person name="Ryu S."/>
            <person name="Kim W."/>
        </authorList>
    </citation>
    <scope>NUCLEOTIDE SEQUENCE [LARGE SCALE GENOMIC DNA]</scope>
    <source>
        <tissue evidence="1">Muscle</tissue>
    </source>
</reference>
<organism evidence="1 2">
    <name type="scientific">Portunus trituberculatus</name>
    <name type="common">Swimming crab</name>
    <name type="synonym">Neptunus trituberculatus</name>
    <dbReference type="NCBI Taxonomy" id="210409"/>
    <lineage>
        <taxon>Eukaryota</taxon>
        <taxon>Metazoa</taxon>
        <taxon>Ecdysozoa</taxon>
        <taxon>Arthropoda</taxon>
        <taxon>Crustacea</taxon>
        <taxon>Multicrustacea</taxon>
        <taxon>Malacostraca</taxon>
        <taxon>Eumalacostraca</taxon>
        <taxon>Eucarida</taxon>
        <taxon>Decapoda</taxon>
        <taxon>Pleocyemata</taxon>
        <taxon>Brachyura</taxon>
        <taxon>Eubrachyura</taxon>
        <taxon>Portunoidea</taxon>
        <taxon>Portunidae</taxon>
        <taxon>Portuninae</taxon>
        <taxon>Portunus</taxon>
    </lineage>
</organism>
<sequence>MKTTRVYTGIVKEALAERNNEHHASLFKILLHKCQNTTLYSQPAPASYKTGLMHEPLNSMYQGGD</sequence>
<dbReference type="EMBL" id="VSRR010085444">
    <property type="protein sequence ID" value="MPC90752.1"/>
    <property type="molecule type" value="Genomic_DNA"/>
</dbReference>
<evidence type="ECO:0000313" key="1">
    <source>
        <dbReference type="EMBL" id="MPC90752.1"/>
    </source>
</evidence>
<comment type="caution">
    <text evidence="1">The sequence shown here is derived from an EMBL/GenBank/DDBJ whole genome shotgun (WGS) entry which is preliminary data.</text>
</comment>